<evidence type="ECO:0000259" key="1">
    <source>
        <dbReference type="SMART" id="SM00849"/>
    </source>
</evidence>
<gene>
    <name evidence="2" type="ORF">SAMN05877753_104325</name>
</gene>
<dbReference type="SMART" id="SM00849">
    <property type="entry name" value="Lactamase_B"/>
    <property type="match status" value="1"/>
</dbReference>
<dbReference type="GO" id="GO:0016787">
    <property type="term" value="F:hydrolase activity"/>
    <property type="evidence" value="ECO:0007669"/>
    <property type="project" value="UniProtKB-KW"/>
</dbReference>
<accession>A0A285CUP0</accession>
<reference evidence="2 3" key="1">
    <citation type="submission" date="2017-08" db="EMBL/GenBank/DDBJ databases">
        <authorList>
            <person name="de Groot N.N."/>
        </authorList>
    </citation>
    <scope>NUCLEOTIDE SEQUENCE [LARGE SCALE GENOMIC DNA]</scope>
    <source>
        <strain evidence="2 3">JC228</strain>
    </source>
</reference>
<dbReference type="CDD" id="cd07721">
    <property type="entry name" value="yflN-like_MBL-fold"/>
    <property type="match status" value="1"/>
</dbReference>
<dbReference type="InterPro" id="IPR050855">
    <property type="entry name" value="NDM-1-like"/>
</dbReference>
<name>A0A285CUP0_9BACI</name>
<dbReference type="SUPFAM" id="SSF56281">
    <property type="entry name" value="Metallo-hydrolase/oxidoreductase"/>
    <property type="match status" value="1"/>
</dbReference>
<feature type="domain" description="Metallo-beta-lactamase" evidence="1">
    <location>
        <begin position="24"/>
        <end position="216"/>
    </location>
</feature>
<evidence type="ECO:0000313" key="3">
    <source>
        <dbReference type="Proteomes" id="UP000219546"/>
    </source>
</evidence>
<keyword evidence="3" id="KW-1185">Reference proteome</keyword>
<dbReference type="Gene3D" id="3.60.15.10">
    <property type="entry name" value="Ribonuclease Z/Hydroxyacylglutathione hydrolase-like"/>
    <property type="match status" value="1"/>
</dbReference>
<dbReference type="InterPro" id="IPR036866">
    <property type="entry name" value="RibonucZ/Hydroxyglut_hydro"/>
</dbReference>
<proteinExistence type="predicted"/>
<dbReference type="InterPro" id="IPR001279">
    <property type="entry name" value="Metallo-B-lactamas"/>
</dbReference>
<dbReference type="Proteomes" id="UP000219546">
    <property type="component" value="Unassembled WGS sequence"/>
</dbReference>
<evidence type="ECO:0000313" key="2">
    <source>
        <dbReference type="EMBL" id="SNX70756.1"/>
    </source>
</evidence>
<keyword evidence="2" id="KW-0378">Hydrolase</keyword>
<dbReference type="PANTHER" id="PTHR42951:SF9">
    <property type="entry name" value="METAL-DEPENDENT HYDROLASE"/>
    <property type="match status" value="1"/>
</dbReference>
<sequence length="244" mass="27047">MFIIRMIQESSLYQITFFKNESLSVNCYLVEEDDELTLIDTGISESYRGIMEAAAKINKPITRIALTHAHHDHIGGLDSIKQAFPNVQFYISSRESRLLSGDLTLDIDEPQTPIRGTIPKHVKTKADMLIQEGDRIKSLLVLATPGHTPGSISFFDTRNKALIAGDSFQTEGGIAVAGQLRPSFPYPALGTWNKQVALASAQKLYEYQPSLLATGHGPMMREPCNSMERAIDEAEQNINGIKRV</sequence>
<organism evidence="2 3">
    <name type="scientific">Bacillus oleivorans</name>
    <dbReference type="NCBI Taxonomy" id="1448271"/>
    <lineage>
        <taxon>Bacteria</taxon>
        <taxon>Bacillati</taxon>
        <taxon>Bacillota</taxon>
        <taxon>Bacilli</taxon>
        <taxon>Bacillales</taxon>
        <taxon>Bacillaceae</taxon>
        <taxon>Bacillus</taxon>
    </lineage>
</organism>
<dbReference type="AlphaFoldDB" id="A0A285CUP0"/>
<dbReference type="PANTHER" id="PTHR42951">
    <property type="entry name" value="METALLO-BETA-LACTAMASE DOMAIN-CONTAINING"/>
    <property type="match status" value="1"/>
</dbReference>
<protein>
    <submittedName>
        <fullName evidence="2">Glyoxylase-like metal-dependent hydrolase (Beta-lactamase superfamily II)</fullName>
    </submittedName>
</protein>
<dbReference type="EMBL" id="OAOP01000004">
    <property type="protein sequence ID" value="SNX70756.1"/>
    <property type="molecule type" value="Genomic_DNA"/>
</dbReference>
<dbReference type="Pfam" id="PF00753">
    <property type="entry name" value="Lactamase_B"/>
    <property type="match status" value="1"/>
</dbReference>